<evidence type="ECO:0000256" key="1">
    <source>
        <dbReference type="ARBA" id="ARBA00004496"/>
    </source>
</evidence>
<organism evidence="9 10">
    <name type="scientific">Vibrio artabrorum</name>
    <dbReference type="NCBI Taxonomy" id="446374"/>
    <lineage>
        <taxon>Bacteria</taxon>
        <taxon>Pseudomonadati</taxon>
        <taxon>Pseudomonadota</taxon>
        <taxon>Gammaproteobacteria</taxon>
        <taxon>Vibrionales</taxon>
        <taxon>Vibrionaceae</taxon>
        <taxon>Vibrio</taxon>
    </lineage>
</organism>
<evidence type="ECO:0000256" key="7">
    <source>
        <dbReference type="ARBA" id="ARBA00022777"/>
    </source>
</evidence>
<dbReference type="EMBL" id="JAUFQY010000002">
    <property type="protein sequence ID" value="MDN3702230.1"/>
    <property type="molecule type" value="Genomic_DNA"/>
</dbReference>
<dbReference type="InterPro" id="IPR036662">
    <property type="entry name" value="PTS_EIIA_man-typ_sf"/>
</dbReference>
<feature type="domain" description="PTS EIIA type-4" evidence="8">
    <location>
        <begin position="1"/>
        <end position="121"/>
    </location>
</feature>
<name>A0ABT8CM63_9VIBR</name>
<comment type="caution">
    <text evidence="9">The sequence shown here is derived from an EMBL/GenBank/DDBJ whole genome shotgun (WGS) entry which is preliminary data.</text>
</comment>
<proteinExistence type="predicted"/>
<dbReference type="PANTHER" id="PTHR33799">
    <property type="entry name" value="PTS PERMEASE-RELATED-RELATED"/>
    <property type="match status" value="1"/>
</dbReference>
<dbReference type="PROSITE" id="PS51096">
    <property type="entry name" value="PTS_EIIA_TYPE_4"/>
    <property type="match status" value="1"/>
</dbReference>
<keyword evidence="2" id="KW-0813">Transport</keyword>
<dbReference type="SUPFAM" id="SSF53062">
    <property type="entry name" value="PTS system fructose IIA component-like"/>
    <property type="match status" value="1"/>
</dbReference>
<dbReference type="InterPro" id="IPR033887">
    <property type="entry name" value="PTS_IIA_man"/>
</dbReference>
<keyword evidence="6" id="KW-0598">Phosphotransferase system</keyword>
<dbReference type="RefSeq" id="WP_261839889.1">
    <property type="nucleotide sequence ID" value="NZ_AP025459.1"/>
</dbReference>
<keyword evidence="3" id="KW-0963">Cytoplasm</keyword>
<dbReference type="CDD" id="cd00006">
    <property type="entry name" value="PTS_IIA_man"/>
    <property type="match status" value="1"/>
</dbReference>
<protein>
    <submittedName>
        <fullName evidence="9">PTS sugar transporter subunit IIA</fullName>
    </submittedName>
</protein>
<evidence type="ECO:0000256" key="2">
    <source>
        <dbReference type="ARBA" id="ARBA00022448"/>
    </source>
</evidence>
<dbReference type="Gene3D" id="3.40.50.510">
    <property type="entry name" value="Phosphotransferase system, mannose-type IIA component"/>
    <property type="match status" value="1"/>
</dbReference>
<dbReference type="InterPro" id="IPR051471">
    <property type="entry name" value="Bacterial_PTS_sugar_comp"/>
</dbReference>
<dbReference type="PANTHER" id="PTHR33799:SF1">
    <property type="entry name" value="PTS SYSTEM MANNOSE-SPECIFIC EIIAB COMPONENT-RELATED"/>
    <property type="match status" value="1"/>
</dbReference>
<gene>
    <name evidence="9" type="ORF">QWY96_17360</name>
</gene>
<evidence type="ECO:0000256" key="3">
    <source>
        <dbReference type="ARBA" id="ARBA00022490"/>
    </source>
</evidence>
<accession>A0ABT8CM63</accession>
<evidence type="ECO:0000259" key="8">
    <source>
        <dbReference type="PROSITE" id="PS51096"/>
    </source>
</evidence>
<keyword evidence="10" id="KW-1185">Reference proteome</keyword>
<dbReference type="InterPro" id="IPR004701">
    <property type="entry name" value="PTS_EIIA_man-typ"/>
</dbReference>
<dbReference type="Proteomes" id="UP001223712">
    <property type="component" value="Unassembled WGS sequence"/>
</dbReference>
<comment type="subcellular location">
    <subcellularLocation>
        <location evidence="1">Cytoplasm</location>
    </subcellularLocation>
</comment>
<evidence type="ECO:0000256" key="5">
    <source>
        <dbReference type="ARBA" id="ARBA00022679"/>
    </source>
</evidence>
<dbReference type="Pfam" id="PF03610">
    <property type="entry name" value="EIIA-man"/>
    <property type="match status" value="1"/>
</dbReference>
<reference evidence="10" key="1">
    <citation type="journal article" date="2019" name="Int. J. Syst. Evol. Microbiol.">
        <title>The Global Catalogue of Microorganisms (GCM) 10K type strain sequencing project: providing services to taxonomists for standard genome sequencing and annotation.</title>
        <authorList>
            <consortium name="The Broad Institute Genomics Platform"/>
            <consortium name="The Broad Institute Genome Sequencing Center for Infectious Disease"/>
            <person name="Wu L."/>
            <person name="Ma J."/>
        </authorList>
    </citation>
    <scope>NUCLEOTIDE SEQUENCE [LARGE SCALE GENOMIC DNA]</scope>
    <source>
        <strain evidence="10">CECT 7226</strain>
    </source>
</reference>
<evidence type="ECO:0000256" key="6">
    <source>
        <dbReference type="ARBA" id="ARBA00022683"/>
    </source>
</evidence>
<evidence type="ECO:0000313" key="10">
    <source>
        <dbReference type="Proteomes" id="UP001223712"/>
    </source>
</evidence>
<evidence type="ECO:0000313" key="9">
    <source>
        <dbReference type="EMBL" id="MDN3702230.1"/>
    </source>
</evidence>
<evidence type="ECO:0000256" key="4">
    <source>
        <dbReference type="ARBA" id="ARBA00022597"/>
    </source>
</evidence>
<keyword evidence="4 9" id="KW-0762">Sugar transport</keyword>
<keyword evidence="5" id="KW-0808">Transferase</keyword>
<sequence length="143" mass="15348">MIGIIISGHLNFASGIKSAVEAVLGEPECVTFIDYNTSMSSSELASTYQSEIDKYDFTLFLVDLLGGTPCNVASSFLSCNKNIEVVSGANLPMVLNAVNEKDDMTLNELTEFVIQLSSESVKSIRPLIEGPALSNLSSDEAFL</sequence>
<keyword evidence="7" id="KW-0418">Kinase</keyword>